<dbReference type="SUPFAM" id="SSF52540">
    <property type="entry name" value="P-loop containing nucleoside triphosphate hydrolases"/>
    <property type="match status" value="1"/>
</dbReference>
<feature type="domain" description="Dynamin-type G" evidence="1">
    <location>
        <begin position="1"/>
        <end position="206"/>
    </location>
</feature>
<dbReference type="InterPro" id="IPR000375">
    <property type="entry name" value="Dynamin_stalk"/>
</dbReference>
<proteinExistence type="predicted"/>
<dbReference type="InterPro" id="IPR045063">
    <property type="entry name" value="Dynamin_N"/>
</dbReference>
<gene>
    <name evidence="2" type="ORF">HYH03_005931</name>
</gene>
<dbReference type="AlphaFoldDB" id="A0A835YE93"/>
<dbReference type="Gene3D" id="1.20.120.1240">
    <property type="entry name" value="Dynamin, middle domain"/>
    <property type="match status" value="1"/>
</dbReference>
<dbReference type="OrthoDB" id="5061070at2759"/>
<dbReference type="Pfam" id="PF00350">
    <property type="entry name" value="Dynamin_N"/>
    <property type="match status" value="1"/>
</dbReference>
<comment type="caution">
    <text evidence="2">The sequence shown here is derived from an EMBL/GenBank/DDBJ whole genome shotgun (WGS) entry which is preliminary data.</text>
</comment>
<dbReference type="PRINTS" id="PR00195">
    <property type="entry name" value="DYNAMIN"/>
</dbReference>
<evidence type="ECO:0000313" key="2">
    <source>
        <dbReference type="EMBL" id="KAG2496009.1"/>
    </source>
</evidence>
<reference evidence="2" key="1">
    <citation type="journal article" date="2020" name="bioRxiv">
        <title>Comparative genomics of Chlamydomonas.</title>
        <authorList>
            <person name="Craig R.J."/>
            <person name="Hasan A.R."/>
            <person name="Ness R.W."/>
            <person name="Keightley P.D."/>
        </authorList>
    </citation>
    <scope>NUCLEOTIDE SEQUENCE</scope>
    <source>
        <strain evidence="2">CCAP 11/70</strain>
    </source>
</reference>
<dbReference type="Pfam" id="PF01031">
    <property type="entry name" value="Dynamin_M"/>
    <property type="match status" value="1"/>
</dbReference>
<accession>A0A835YE93</accession>
<dbReference type="Gene3D" id="3.40.50.300">
    <property type="entry name" value="P-loop containing nucleotide triphosphate hydrolases"/>
    <property type="match status" value="1"/>
</dbReference>
<dbReference type="GO" id="GO:0005874">
    <property type="term" value="C:microtubule"/>
    <property type="evidence" value="ECO:0007669"/>
    <property type="project" value="TreeGrafter"/>
</dbReference>
<name>A0A835YE93_9CHLO</name>
<sequence>MNTIAVREATNAVAGDKELGGVSGVELRLDWQSGTTPNLDIIDLPGLVSISLAKQPENISDQIQEIVEKYVEDKDTIIMCVFSGVVDAANFRAIKVAQKFDEQLSRTLVVITKLDMFQPFEEQKRCLLQHLDNLRGFDPIDIILVKNSGGEEGLDAQLVLEREFVEAFRPVQEERAKAKQSFKLGTPALVARLTGLLVDSIVKALPSLKGKLETSISTIKHELEGLPQVLSEKGAREKAVNLLNLLIGRLQDIQAGALSRIITHKERIESTDIVHANLEDINNKYFEQAGPGKGWVRGQGAAGGLVITVPSYVDEKHWDELCRAYNQRRGNGLPDHHAMEAQFLVYFKAFVNKLGESMSRLVEESYQCVRETYDSVIGAVFRDFVLVQREVRHIMEEEILKPQKAALMLYIEQTSKAQFDMYTCSPIYTAALSYYGKAFIGNEDSVLMPEVMTPLISGDGSNDSASHARPERMSKAPTGALGVETMLFGESVLSALAAHIKAKKKSLNTRLLRQEQWMLYVYNIIVHNSLRDMVPRAVKLFLMREVIEKVPDLSHKVYDEKCKLYDAKWLHEAFVNSDVLRRRKVKEEELVALTKALESLNAVPPCPF</sequence>
<dbReference type="Pfam" id="PF02212">
    <property type="entry name" value="GED"/>
    <property type="match status" value="1"/>
</dbReference>
<dbReference type="PANTHER" id="PTHR11566">
    <property type="entry name" value="DYNAMIN"/>
    <property type="match status" value="1"/>
</dbReference>
<dbReference type="InterPro" id="IPR022812">
    <property type="entry name" value="Dynamin"/>
</dbReference>
<dbReference type="GO" id="GO:0016020">
    <property type="term" value="C:membrane"/>
    <property type="evidence" value="ECO:0007669"/>
    <property type="project" value="TreeGrafter"/>
</dbReference>
<evidence type="ECO:0000259" key="1">
    <source>
        <dbReference type="PROSITE" id="PS51718"/>
    </source>
</evidence>
<dbReference type="GO" id="GO:0008017">
    <property type="term" value="F:microtubule binding"/>
    <property type="evidence" value="ECO:0007669"/>
    <property type="project" value="TreeGrafter"/>
</dbReference>
<keyword evidence="3" id="KW-1185">Reference proteome</keyword>
<dbReference type="InterPro" id="IPR030381">
    <property type="entry name" value="G_DYNAMIN_dom"/>
</dbReference>
<dbReference type="InterPro" id="IPR003130">
    <property type="entry name" value="GED"/>
</dbReference>
<dbReference type="EMBL" id="JAEHOE010000021">
    <property type="protein sequence ID" value="KAG2496009.1"/>
    <property type="molecule type" value="Genomic_DNA"/>
</dbReference>
<dbReference type="GO" id="GO:0005737">
    <property type="term" value="C:cytoplasm"/>
    <property type="evidence" value="ECO:0007669"/>
    <property type="project" value="TreeGrafter"/>
</dbReference>
<dbReference type="GO" id="GO:0003924">
    <property type="term" value="F:GTPase activity"/>
    <property type="evidence" value="ECO:0007669"/>
    <property type="project" value="InterPro"/>
</dbReference>
<dbReference type="Proteomes" id="UP000612055">
    <property type="component" value="Unassembled WGS sequence"/>
</dbReference>
<dbReference type="InterPro" id="IPR027417">
    <property type="entry name" value="P-loop_NTPase"/>
</dbReference>
<protein>
    <recommendedName>
        <fullName evidence="1">Dynamin-type G domain-containing protein</fullName>
    </recommendedName>
</protein>
<organism evidence="2 3">
    <name type="scientific">Edaphochlamys debaryana</name>
    <dbReference type="NCBI Taxonomy" id="47281"/>
    <lineage>
        <taxon>Eukaryota</taxon>
        <taxon>Viridiplantae</taxon>
        <taxon>Chlorophyta</taxon>
        <taxon>core chlorophytes</taxon>
        <taxon>Chlorophyceae</taxon>
        <taxon>CS clade</taxon>
        <taxon>Chlamydomonadales</taxon>
        <taxon>Chlamydomonadales incertae sedis</taxon>
        <taxon>Edaphochlamys</taxon>
    </lineage>
</organism>
<dbReference type="PANTHER" id="PTHR11566:SF21">
    <property type="entry name" value="DYNAMIN RELATED PROTEIN 1, ISOFORM A"/>
    <property type="match status" value="1"/>
</dbReference>
<dbReference type="GO" id="GO:0005525">
    <property type="term" value="F:GTP binding"/>
    <property type="evidence" value="ECO:0007669"/>
    <property type="project" value="InterPro"/>
</dbReference>
<evidence type="ECO:0000313" key="3">
    <source>
        <dbReference type="Proteomes" id="UP000612055"/>
    </source>
</evidence>
<dbReference type="PROSITE" id="PS51718">
    <property type="entry name" value="G_DYNAMIN_2"/>
    <property type="match status" value="1"/>
</dbReference>